<dbReference type="OrthoDB" id="4014468at2759"/>
<dbReference type="Proteomes" id="UP000244309">
    <property type="component" value="Unassembled WGS sequence"/>
</dbReference>
<protein>
    <recommendedName>
        <fullName evidence="3">RNase III domain-containing protein</fullName>
    </recommendedName>
</protein>
<dbReference type="RefSeq" id="XP_025342098.1">
    <property type="nucleotide sequence ID" value="XM_025483883.1"/>
</dbReference>
<name>A0A2V1ATJ7_9ASCO</name>
<gene>
    <name evidence="1" type="ORF">CXQ85_000123</name>
</gene>
<evidence type="ECO:0000313" key="1">
    <source>
        <dbReference type="EMBL" id="PVH21158.1"/>
    </source>
</evidence>
<dbReference type="VEuPathDB" id="FungiDB:CXQ85_000123"/>
<proteinExistence type="predicted"/>
<dbReference type="EMBL" id="PKFO01000005">
    <property type="protein sequence ID" value="PVH21158.1"/>
    <property type="molecule type" value="Genomic_DNA"/>
</dbReference>
<keyword evidence="2" id="KW-1185">Reference proteome</keyword>
<evidence type="ECO:0000313" key="2">
    <source>
        <dbReference type="Proteomes" id="UP000244309"/>
    </source>
</evidence>
<reference evidence="1 2" key="1">
    <citation type="submission" date="2017-12" db="EMBL/GenBank/DDBJ databases">
        <title>Genome Sequence of a Multidrug-Resistant Candida haemulonii Isolate from a Patient with Chronic Leg Ulcers in Israel.</title>
        <authorList>
            <person name="Chow N.A."/>
            <person name="Gade L."/>
            <person name="Batra D."/>
            <person name="Rowe L.A."/>
            <person name="Ben-Ami R."/>
            <person name="Loparev V.N."/>
            <person name="Litvintseva A.P."/>
        </authorList>
    </citation>
    <scope>NUCLEOTIDE SEQUENCE [LARGE SCALE GENOMIC DNA]</scope>
    <source>
        <strain evidence="1 2">B11899</strain>
    </source>
</reference>
<dbReference type="GeneID" id="37005456"/>
<dbReference type="AlphaFoldDB" id="A0A2V1ATJ7"/>
<evidence type="ECO:0008006" key="3">
    <source>
        <dbReference type="Google" id="ProtNLM"/>
    </source>
</evidence>
<accession>A0A2V1ATJ7</accession>
<sequence>MVSSSDLFLENQNLGLPARARLKDHDFHFYPRSTTNFESMYIDGSGAHRNSNLVEQLDRDSQLQKLLESRTVHIQRFLGPSYSLSFDDMLLILCGLANLKLKQVSNPTGSVFDRGLIHQDVLRESGKRYFRSTLLSSTIFQDNTYLSTSHSEVQHNLAFFGNQNQLIINFMKRQLLYDCLVPHRGAQVDGTLSRDKANLLRQKIRDNTAIGSFYSMLGILLFRYGNEDIATNLLQDKILGGTNGIYSIARS</sequence>
<comment type="caution">
    <text evidence="1">The sequence shown here is derived from an EMBL/GenBank/DDBJ whole genome shotgun (WGS) entry which is preliminary data.</text>
</comment>
<organism evidence="1 2">
    <name type="scientific">Candidozyma haemuli</name>
    <dbReference type="NCBI Taxonomy" id="45357"/>
    <lineage>
        <taxon>Eukaryota</taxon>
        <taxon>Fungi</taxon>
        <taxon>Dikarya</taxon>
        <taxon>Ascomycota</taxon>
        <taxon>Saccharomycotina</taxon>
        <taxon>Pichiomycetes</taxon>
        <taxon>Metschnikowiaceae</taxon>
        <taxon>Candidozyma</taxon>
    </lineage>
</organism>